<dbReference type="GO" id="GO:0003729">
    <property type="term" value="F:mRNA binding"/>
    <property type="evidence" value="ECO:0007669"/>
    <property type="project" value="TreeGrafter"/>
</dbReference>
<dbReference type="PANTHER" id="PTHR13107:SF0">
    <property type="entry name" value="N6-ADENOSINE-METHYLTRANSFERASE NON-CATALYTIC SUBUNIT"/>
    <property type="match status" value="1"/>
</dbReference>
<reference evidence="1" key="1">
    <citation type="submission" date="2021-04" db="EMBL/GenBank/DDBJ databases">
        <authorList>
            <person name="Chebbi M.A.C M."/>
        </authorList>
    </citation>
    <scope>NUCLEOTIDE SEQUENCE</scope>
</reference>
<protein>
    <submittedName>
        <fullName evidence="1">Similar to mettl14: N6-adenosine-methyltransferase non-catalytic subunit (Danio rerio)</fullName>
    </submittedName>
</protein>
<keyword evidence="2" id="KW-1185">Reference proteome</keyword>
<dbReference type="EMBL" id="CAJNRD030001120">
    <property type="protein sequence ID" value="CAG5093454.1"/>
    <property type="molecule type" value="Genomic_DNA"/>
</dbReference>
<evidence type="ECO:0000313" key="2">
    <source>
        <dbReference type="Proteomes" id="UP000786811"/>
    </source>
</evidence>
<dbReference type="Proteomes" id="UP000786811">
    <property type="component" value="Unassembled WGS sequence"/>
</dbReference>
<dbReference type="OrthoDB" id="14833at2759"/>
<dbReference type="GO" id="GO:0036396">
    <property type="term" value="C:RNA N6-methyladenosine methyltransferase complex"/>
    <property type="evidence" value="ECO:0007669"/>
    <property type="project" value="TreeGrafter"/>
</dbReference>
<accession>A0A8J2HBY4</accession>
<name>A0A8J2HBY4_COTCN</name>
<dbReference type="AlphaFoldDB" id="A0A8J2HBY4"/>
<evidence type="ECO:0000313" key="1">
    <source>
        <dbReference type="EMBL" id="CAG5093454.1"/>
    </source>
</evidence>
<sequence length="149" mass="16596">MELNIEEISANHSFVLLWCKSTDGSERRSINGDFIHANVDIDSIISEESEYGSIEKPVKILFVGKGSTIRPDWLIVGSQLTNINFNTDIYSGYFASNQTTTSCTEKIEALRPKSPPSKDKVTERGRCAFNCRSRGKKRLNSGASMSIQI</sequence>
<gene>
    <name evidence="1" type="ORF">HICCMSTLAB_LOCUS6844</name>
</gene>
<dbReference type="PANTHER" id="PTHR13107">
    <property type="entry name" value="N6-ADENOSINE-METHYLTRANSFERASE NON-CATALYTIC SUBUNIT"/>
    <property type="match status" value="1"/>
</dbReference>
<dbReference type="GO" id="GO:0005634">
    <property type="term" value="C:nucleus"/>
    <property type="evidence" value="ECO:0007669"/>
    <property type="project" value="TreeGrafter"/>
</dbReference>
<dbReference type="InterPro" id="IPR045123">
    <property type="entry name" value="METTL14-like"/>
</dbReference>
<comment type="caution">
    <text evidence="1">The sequence shown here is derived from an EMBL/GenBank/DDBJ whole genome shotgun (WGS) entry which is preliminary data.</text>
</comment>
<proteinExistence type="predicted"/>
<organism evidence="1 2">
    <name type="scientific">Cotesia congregata</name>
    <name type="common">Parasitoid wasp</name>
    <name type="synonym">Apanteles congregatus</name>
    <dbReference type="NCBI Taxonomy" id="51543"/>
    <lineage>
        <taxon>Eukaryota</taxon>
        <taxon>Metazoa</taxon>
        <taxon>Ecdysozoa</taxon>
        <taxon>Arthropoda</taxon>
        <taxon>Hexapoda</taxon>
        <taxon>Insecta</taxon>
        <taxon>Pterygota</taxon>
        <taxon>Neoptera</taxon>
        <taxon>Endopterygota</taxon>
        <taxon>Hymenoptera</taxon>
        <taxon>Apocrita</taxon>
        <taxon>Ichneumonoidea</taxon>
        <taxon>Braconidae</taxon>
        <taxon>Microgastrinae</taxon>
        <taxon>Cotesia</taxon>
    </lineage>
</organism>